<comment type="similarity">
    <text evidence="7">Belongs to the UPF0761 family.</text>
</comment>
<name>A0A1B8Q924_9GAMM</name>
<keyword evidence="6 7" id="KW-0472">Membrane</keyword>
<keyword evidence="4 7" id="KW-0812">Transmembrane</keyword>
<dbReference type="Proteomes" id="UP000092508">
    <property type="component" value="Unassembled WGS sequence"/>
</dbReference>
<dbReference type="PANTHER" id="PTHR30213:SF0">
    <property type="entry name" value="UPF0761 MEMBRANE PROTEIN YIHY"/>
    <property type="match status" value="1"/>
</dbReference>
<keyword evidence="2 7" id="KW-1003">Cell membrane</keyword>
<gene>
    <name evidence="9" type="ORF">A9308_00825</name>
</gene>
<evidence type="ECO:0000256" key="7">
    <source>
        <dbReference type="HAMAP-Rule" id="MF_00672"/>
    </source>
</evidence>
<evidence type="ECO:0000256" key="6">
    <source>
        <dbReference type="ARBA" id="ARBA00023136"/>
    </source>
</evidence>
<feature type="compositionally biased region" description="Basic and acidic residues" evidence="8">
    <location>
        <begin position="406"/>
        <end position="425"/>
    </location>
</feature>
<feature type="transmembrane region" description="Helical" evidence="7">
    <location>
        <begin position="170"/>
        <end position="191"/>
    </location>
</feature>
<feature type="transmembrane region" description="Helical" evidence="7">
    <location>
        <begin position="28"/>
        <end position="50"/>
    </location>
</feature>
<keyword evidence="3" id="KW-0997">Cell inner membrane</keyword>
<dbReference type="PANTHER" id="PTHR30213">
    <property type="entry name" value="INNER MEMBRANE PROTEIN YHJD"/>
    <property type="match status" value="1"/>
</dbReference>
<evidence type="ECO:0000256" key="3">
    <source>
        <dbReference type="ARBA" id="ARBA00022519"/>
    </source>
</evidence>
<evidence type="ECO:0000256" key="8">
    <source>
        <dbReference type="SAM" id="MobiDB-lite"/>
    </source>
</evidence>
<dbReference type="HAMAP" id="MF_00672">
    <property type="entry name" value="UPF0761"/>
    <property type="match status" value="1"/>
</dbReference>
<dbReference type="InterPro" id="IPR023679">
    <property type="entry name" value="UPF0761_bac"/>
</dbReference>
<dbReference type="OrthoDB" id="9808671at2"/>
<proteinExistence type="inferred from homology"/>
<feature type="transmembrane region" description="Helical" evidence="7">
    <location>
        <begin position="203"/>
        <end position="221"/>
    </location>
</feature>
<feature type="transmembrane region" description="Helical" evidence="7">
    <location>
        <begin position="130"/>
        <end position="150"/>
    </location>
</feature>
<dbReference type="Pfam" id="PF03631">
    <property type="entry name" value="Virul_fac_BrkB"/>
    <property type="match status" value="1"/>
</dbReference>
<dbReference type="EMBL" id="LZMZ01000051">
    <property type="protein sequence ID" value="OBX73783.1"/>
    <property type="molecule type" value="Genomic_DNA"/>
</dbReference>
<organism evidence="9 10">
    <name type="scientific">Faucicola atlantae</name>
    <dbReference type="NCBI Taxonomy" id="34059"/>
    <lineage>
        <taxon>Bacteria</taxon>
        <taxon>Pseudomonadati</taxon>
        <taxon>Pseudomonadota</taxon>
        <taxon>Gammaproteobacteria</taxon>
        <taxon>Moraxellales</taxon>
        <taxon>Moraxellaceae</taxon>
        <taxon>Faucicola</taxon>
    </lineage>
</organism>
<dbReference type="STRING" id="34059.A9308_00825"/>
<dbReference type="AlphaFoldDB" id="A0A1B8Q924"/>
<reference evidence="9 10" key="1">
    <citation type="submission" date="2016-06" db="EMBL/GenBank/DDBJ databases">
        <title>Draft genome of Moraxella atlantae CCUG 66109.</title>
        <authorList>
            <person name="Salva-Serra F."/>
            <person name="Engstrom-Jakobsson H."/>
            <person name="Thorell K."/>
            <person name="Gonzales-Siles L."/>
            <person name="Karlsson R."/>
            <person name="Boulund F."/>
            <person name="Engstrand L."/>
            <person name="Kristiansson E."/>
            <person name="Moore E."/>
        </authorList>
    </citation>
    <scope>NUCLEOTIDE SEQUENCE [LARGE SCALE GENOMIC DNA]</scope>
    <source>
        <strain evidence="9 10">CCUG 66109</strain>
    </source>
</reference>
<dbReference type="InterPro" id="IPR017039">
    <property type="entry name" value="Virul_fac_BrkB"/>
</dbReference>
<evidence type="ECO:0000256" key="2">
    <source>
        <dbReference type="ARBA" id="ARBA00022475"/>
    </source>
</evidence>
<evidence type="ECO:0000256" key="1">
    <source>
        <dbReference type="ARBA" id="ARBA00004651"/>
    </source>
</evidence>
<accession>A0A1B8Q924</accession>
<sequence>MQHKWMQFVVFLIKNFLNDNCTQKAASLTYTTLLSLVPILTLVLVTLSLIPQLASAKQQIQEAISRNLLPSAGSQVADYIQQFTSNASNLSLIGAVALLFTTLSMLFTIERAFNEIWRVEKKETTLFNLLRYWAIVTIAPFVLGTAFIVSSTVQSLSFLNQNFGGYAIDWAVWVHIASVLVMTLGFVGIYWFIPRCQVRFKHALIAGIITGIIFELLKQFFGLAVSNFTSYEAVYGAFAALPLFLLWVYVSWNVILLGVEISYSLTIFETDELNPRHALFSLMDMLNVLYREHKKGNAVNEAGLRDVLGRREMPNWYTYITFLQDNNLITNSEKDEYILKRSLQDYTLWDFYQNLPYPLPHRTDLQKMQKYVPQSREWVALMAKNERMLQRNFSISLADIFDTMEPRQKPDADDVDQPKGKHKINDNSLVQGREKSGLSGGQISDVINKDQRIKDTDKDRVVEDTAEQNAATNAQIHAAQIHAQTGAGEPSLDTTMSQKHNQPHAHTSIKPSTRQPTGEEYDALIDYAGNDSDVSNAPKSRLAQHIDGIDTSYDARMNEQNFHETLNYQAQLGHPIVEQQGVDGFIPNRLDGATDELKHAVQINDDGLMRSANPIKRGSFIQREFKKLKRLIHEYTRDDHHDHQPKSVQIIDERDNPHKQG</sequence>
<feature type="transmembrane region" description="Helical" evidence="7">
    <location>
        <begin position="90"/>
        <end position="109"/>
    </location>
</feature>
<evidence type="ECO:0000256" key="5">
    <source>
        <dbReference type="ARBA" id="ARBA00022989"/>
    </source>
</evidence>
<feature type="region of interest" description="Disordered" evidence="8">
    <location>
        <begin position="406"/>
        <end position="460"/>
    </location>
</feature>
<feature type="region of interest" description="Disordered" evidence="8">
    <location>
        <begin position="637"/>
        <end position="661"/>
    </location>
</feature>
<comment type="caution">
    <text evidence="9">The sequence shown here is derived from an EMBL/GenBank/DDBJ whole genome shotgun (WGS) entry which is preliminary data.</text>
</comment>
<protein>
    <recommendedName>
        <fullName evidence="7">UPF0761 membrane protein A9308_00825</fullName>
    </recommendedName>
</protein>
<evidence type="ECO:0000256" key="4">
    <source>
        <dbReference type="ARBA" id="ARBA00022692"/>
    </source>
</evidence>
<keyword evidence="5 7" id="KW-1133">Transmembrane helix</keyword>
<dbReference type="GO" id="GO:0005886">
    <property type="term" value="C:plasma membrane"/>
    <property type="evidence" value="ECO:0007669"/>
    <property type="project" value="UniProtKB-SubCell"/>
</dbReference>
<comment type="subcellular location">
    <subcellularLocation>
        <location evidence="1 7">Cell membrane</location>
        <topology evidence="1 7">Multi-pass membrane protein</topology>
    </subcellularLocation>
</comment>
<evidence type="ECO:0000313" key="10">
    <source>
        <dbReference type="Proteomes" id="UP000092508"/>
    </source>
</evidence>
<dbReference type="NCBIfam" id="TIGR00765">
    <property type="entry name" value="yihY_not_rbn"/>
    <property type="match status" value="1"/>
</dbReference>
<evidence type="ECO:0000313" key="9">
    <source>
        <dbReference type="EMBL" id="OBX73783.1"/>
    </source>
</evidence>
<feature type="region of interest" description="Disordered" evidence="8">
    <location>
        <begin position="484"/>
        <end position="517"/>
    </location>
</feature>
<feature type="compositionally biased region" description="Basic and acidic residues" evidence="8">
    <location>
        <begin position="447"/>
        <end position="460"/>
    </location>
</feature>
<feature type="transmembrane region" description="Helical" evidence="7">
    <location>
        <begin position="233"/>
        <end position="259"/>
    </location>
</feature>